<name>A0A1Y0YTW1_BACLI</name>
<dbReference type="AlphaFoldDB" id="A0A1Y0YTW1"/>
<evidence type="ECO:0000256" key="5">
    <source>
        <dbReference type="SAM" id="SignalP"/>
    </source>
</evidence>
<gene>
    <name evidence="8" type="ORF">CHCC16736_1570</name>
    <name evidence="7" type="ORF">I6G80_12620</name>
</gene>
<keyword evidence="3" id="KW-1003">Cell membrane</keyword>
<dbReference type="Pfam" id="PF04069">
    <property type="entry name" value="OpuAC"/>
    <property type="match status" value="2"/>
</dbReference>
<evidence type="ECO:0000256" key="1">
    <source>
        <dbReference type="ARBA" id="ARBA00004236"/>
    </source>
</evidence>
<feature type="domain" description="ABC-type glycine betaine transport system substrate-binding" evidence="6">
    <location>
        <begin position="192"/>
        <end position="294"/>
    </location>
</feature>
<dbReference type="GO" id="GO:0031460">
    <property type="term" value="P:glycine betaine transport"/>
    <property type="evidence" value="ECO:0007669"/>
    <property type="project" value="TreeGrafter"/>
</dbReference>
<dbReference type="PROSITE" id="PS51257">
    <property type="entry name" value="PROKAR_LIPOPROTEIN"/>
    <property type="match status" value="1"/>
</dbReference>
<reference evidence="7 10" key="2">
    <citation type="submission" date="2020-12" db="EMBL/GenBank/DDBJ databases">
        <title>FDA dAtabase for Regulatory Grade micrObial Sequences (FDA-ARGOS): Supporting development and validation of Infectious Disease Dx tests.</title>
        <authorList>
            <person name="Nelson B."/>
            <person name="Plummer A."/>
            <person name="Tallon L."/>
            <person name="Sadzewicz L."/>
            <person name="Zhao X."/>
            <person name="Boylan J."/>
            <person name="Ott S."/>
            <person name="Bowen H."/>
            <person name="Vavikolanu K."/>
            <person name="Mehta A."/>
            <person name="Aluvathingal J."/>
            <person name="Nadendla S."/>
            <person name="Myers T."/>
            <person name="Yan Y."/>
            <person name="Sichtig H."/>
        </authorList>
    </citation>
    <scope>NUCLEOTIDE SEQUENCE [LARGE SCALE GENOMIC DNA]</scope>
    <source>
        <strain evidence="7 10">FDAARGOS_923</strain>
    </source>
</reference>
<dbReference type="OMA" id="NTHKAYA"/>
<evidence type="ECO:0000313" key="9">
    <source>
        <dbReference type="Proteomes" id="UP000435910"/>
    </source>
</evidence>
<feature type="chain" id="PRO_5041057723" evidence="5">
    <location>
        <begin position="20"/>
        <end position="294"/>
    </location>
</feature>
<evidence type="ECO:0000256" key="2">
    <source>
        <dbReference type="ARBA" id="ARBA00022448"/>
    </source>
</evidence>
<evidence type="ECO:0000313" key="7">
    <source>
        <dbReference type="EMBL" id="QPR70706.1"/>
    </source>
</evidence>
<keyword evidence="4" id="KW-0472">Membrane</keyword>
<dbReference type="Gene3D" id="3.40.190.100">
    <property type="entry name" value="Glycine betaine-binding periplasmic protein, domain 2"/>
    <property type="match status" value="1"/>
</dbReference>
<keyword evidence="2" id="KW-0813">Transport</keyword>
<accession>A0A1Y0YTW1</accession>
<feature type="domain" description="ABC-type glycine betaine transport system substrate-binding" evidence="6">
    <location>
        <begin position="29"/>
        <end position="173"/>
    </location>
</feature>
<dbReference type="GO" id="GO:0043190">
    <property type="term" value="C:ATP-binding cassette (ABC) transporter complex"/>
    <property type="evidence" value="ECO:0007669"/>
    <property type="project" value="InterPro"/>
</dbReference>
<dbReference type="InterPro" id="IPR007210">
    <property type="entry name" value="ABC_Gly_betaine_transp_sub-bd"/>
</dbReference>
<dbReference type="RefSeq" id="WP_003183430.1">
    <property type="nucleotide sequence ID" value="NZ_BEXU01000015.1"/>
</dbReference>
<dbReference type="CDD" id="cd13639">
    <property type="entry name" value="PBP2_OpuAC_like"/>
    <property type="match status" value="1"/>
</dbReference>
<dbReference type="GeneID" id="92860779"/>
<dbReference type="GO" id="GO:0005275">
    <property type="term" value="F:amine transmembrane transporter activity"/>
    <property type="evidence" value="ECO:0007669"/>
    <property type="project" value="TreeGrafter"/>
</dbReference>
<protein>
    <submittedName>
        <fullName evidence="8">Glycine betaine-binding protein OpuAC</fullName>
    </submittedName>
    <submittedName>
        <fullName evidence="7">Glycine/betaine ABC transporter</fullName>
    </submittedName>
</protein>
<dbReference type="EMBL" id="CP065647">
    <property type="protein sequence ID" value="QPR70706.1"/>
    <property type="molecule type" value="Genomic_DNA"/>
</dbReference>
<sequence length="294" mass="31997">MWKKIAGIGTAAVLTLGLAACGSSNNNENASVGDQVNYKITGIDPGAGIMNATDQALKDYDLSKWTVTSGSSSAMTAALKKAYDKKDPIIITGWTPHWMFAKYDLKYLKDPKGSYGDAEEIHTVTRKGFKDDHPGANKLLSQFSWTEDDMGEVMLAVQEGKKPEEAAADFVKKHQDLVKKWTKGVDKADGEKIKLGYVAWDSEIASTNVIAKVLEDLGYNVTLSQVEAGPMWTGIANGSVDASLAAWLPQTHKTYAEKYKGKYEDIGTSMTGVKIGLVVPTYMKDVNSIEDLKK</sequence>
<dbReference type="PANTHER" id="PTHR47737:SF1">
    <property type="entry name" value="GLYCINE BETAINE_PROLINE BETAINE TRANSPORT SYSTEM PERMEASE PROTEIN PROW"/>
    <property type="match status" value="1"/>
</dbReference>
<dbReference type="PANTHER" id="PTHR47737">
    <property type="entry name" value="GLYCINE BETAINE/PROLINE BETAINE TRANSPORT SYSTEM PERMEASE PROTEIN PROW"/>
    <property type="match status" value="1"/>
</dbReference>
<evidence type="ECO:0000259" key="6">
    <source>
        <dbReference type="Pfam" id="PF04069"/>
    </source>
</evidence>
<organism evidence="8 9">
    <name type="scientific">Bacillus licheniformis</name>
    <dbReference type="NCBI Taxonomy" id="1402"/>
    <lineage>
        <taxon>Bacteria</taxon>
        <taxon>Bacillati</taxon>
        <taxon>Bacillota</taxon>
        <taxon>Bacilli</taxon>
        <taxon>Bacillales</taxon>
        <taxon>Bacillaceae</taxon>
        <taxon>Bacillus</taxon>
    </lineage>
</organism>
<evidence type="ECO:0000313" key="8">
    <source>
        <dbReference type="EMBL" id="TWL23862.1"/>
    </source>
</evidence>
<proteinExistence type="predicted"/>
<dbReference type="GO" id="GO:0015871">
    <property type="term" value="P:choline transport"/>
    <property type="evidence" value="ECO:0007669"/>
    <property type="project" value="TreeGrafter"/>
</dbReference>
<evidence type="ECO:0000256" key="3">
    <source>
        <dbReference type="ARBA" id="ARBA00022475"/>
    </source>
</evidence>
<keyword evidence="5" id="KW-0732">Signal</keyword>
<dbReference type="GO" id="GO:0015226">
    <property type="term" value="F:carnitine transmembrane transporter activity"/>
    <property type="evidence" value="ECO:0007669"/>
    <property type="project" value="TreeGrafter"/>
</dbReference>
<comment type="subcellular location">
    <subcellularLocation>
        <location evidence="1">Cell membrane</location>
    </subcellularLocation>
</comment>
<reference evidence="8 9" key="1">
    <citation type="submission" date="2019-06" db="EMBL/GenBank/DDBJ databases">
        <title>Genome sequence analysis of &gt;100 Bacillus licheniformis strains suggests intrinsic resistance to this species.</title>
        <authorList>
            <person name="Wels M."/>
            <person name="Siezen R.J."/>
            <person name="Johansen E."/>
            <person name="Stuer-Lauridsen B."/>
            <person name="Bjerre K."/>
            <person name="Nielsen B.K.K."/>
        </authorList>
    </citation>
    <scope>NUCLEOTIDE SEQUENCE [LARGE SCALE GENOMIC DNA]</scope>
    <source>
        <strain evidence="8 9">BAC-16736</strain>
    </source>
</reference>
<dbReference type="SUPFAM" id="SSF53850">
    <property type="entry name" value="Periplasmic binding protein-like II"/>
    <property type="match status" value="2"/>
</dbReference>
<feature type="signal peptide" evidence="5">
    <location>
        <begin position="1"/>
        <end position="19"/>
    </location>
</feature>
<dbReference type="Proteomes" id="UP000435910">
    <property type="component" value="Unassembled WGS sequence"/>
</dbReference>
<dbReference type="Gene3D" id="3.10.105.10">
    <property type="entry name" value="Dipeptide-binding Protein, Domain 3"/>
    <property type="match status" value="1"/>
</dbReference>
<evidence type="ECO:0000256" key="4">
    <source>
        <dbReference type="ARBA" id="ARBA00023136"/>
    </source>
</evidence>
<dbReference type="Proteomes" id="UP000595038">
    <property type="component" value="Chromosome"/>
</dbReference>
<evidence type="ECO:0000313" key="10">
    <source>
        <dbReference type="Proteomes" id="UP000595038"/>
    </source>
</evidence>
<dbReference type="EMBL" id="NILC01000028">
    <property type="protein sequence ID" value="TWL23862.1"/>
    <property type="molecule type" value="Genomic_DNA"/>
</dbReference>